<dbReference type="Proteomes" id="UP000198668">
    <property type="component" value="Unassembled WGS sequence"/>
</dbReference>
<organism evidence="2 3">
    <name type="scientific">Pisciglobus halotolerans</name>
    <dbReference type="NCBI Taxonomy" id="745365"/>
    <lineage>
        <taxon>Bacteria</taxon>
        <taxon>Bacillati</taxon>
        <taxon>Bacillota</taxon>
        <taxon>Bacilli</taxon>
        <taxon>Lactobacillales</taxon>
        <taxon>Carnobacteriaceae</taxon>
    </lineage>
</organism>
<keyword evidence="1" id="KW-0472">Membrane</keyword>
<gene>
    <name evidence="2" type="ORF">SAMN04489868_10245</name>
</gene>
<evidence type="ECO:0008006" key="4">
    <source>
        <dbReference type="Google" id="ProtNLM"/>
    </source>
</evidence>
<keyword evidence="3" id="KW-1185">Reference proteome</keyword>
<feature type="transmembrane region" description="Helical" evidence="1">
    <location>
        <begin position="212"/>
        <end position="230"/>
    </location>
</feature>
<name>A0A1I3AVN5_9LACT</name>
<proteinExistence type="predicted"/>
<evidence type="ECO:0000313" key="2">
    <source>
        <dbReference type="EMBL" id="SFH54145.1"/>
    </source>
</evidence>
<keyword evidence="1" id="KW-1133">Transmembrane helix</keyword>
<feature type="transmembrane region" description="Helical" evidence="1">
    <location>
        <begin position="399"/>
        <end position="417"/>
    </location>
</feature>
<feature type="transmembrane region" description="Helical" evidence="1">
    <location>
        <begin position="256"/>
        <end position="272"/>
    </location>
</feature>
<evidence type="ECO:0000256" key="1">
    <source>
        <dbReference type="SAM" id="Phobius"/>
    </source>
</evidence>
<evidence type="ECO:0000313" key="3">
    <source>
        <dbReference type="Proteomes" id="UP000198668"/>
    </source>
</evidence>
<dbReference type="RefSeq" id="WP_092090822.1">
    <property type="nucleotide sequence ID" value="NZ_FOQE01000002.1"/>
</dbReference>
<feature type="transmembrane region" description="Helical" evidence="1">
    <location>
        <begin position="279"/>
        <end position="297"/>
    </location>
</feature>
<protein>
    <recommendedName>
        <fullName evidence="4">O-antigen ligase</fullName>
    </recommendedName>
</protein>
<keyword evidence="1" id="KW-0812">Transmembrane</keyword>
<feature type="transmembrane region" description="Helical" evidence="1">
    <location>
        <begin position="423"/>
        <end position="440"/>
    </location>
</feature>
<accession>A0A1I3AVN5</accession>
<feature type="transmembrane region" description="Helical" evidence="1">
    <location>
        <begin position="127"/>
        <end position="147"/>
    </location>
</feature>
<feature type="transmembrane region" description="Helical" evidence="1">
    <location>
        <begin position="159"/>
        <end position="180"/>
    </location>
</feature>
<feature type="transmembrane region" description="Helical" evidence="1">
    <location>
        <begin position="78"/>
        <end position="95"/>
    </location>
</feature>
<feature type="transmembrane region" description="Helical" evidence="1">
    <location>
        <begin position="364"/>
        <end position="387"/>
    </location>
</feature>
<feature type="transmembrane region" description="Helical" evidence="1">
    <location>
        <begin position="31"/>
        <end position="48"/>
    </location>
</feature>
<reference evidence="2 3" key="1">
    <citation type="submission" date="2016-10" db="EMBL/GenBank/DDBJ databases">
        <authorList>
            <person name="de Groot N.N."/>
        </authorList>
    </citation>
    <scope>NUCLEOTIDE SEQUENCE [LARGE SCALE GENOMIC DNA]</scope>
    <source>
        <strain evidence="2 3">DSM 27630</strain>
    </source>
</reference>
<sequence>MESSKARLFDVSNLSCLVGSLFVLLKMVTGSNIFLILFLLTAGTAMLLEKSEHKIKVILYFTPWAYATKFYFTQTSLFTVLTLAYCLIMLLTILLDRTQIPSYYVISMLLFVSYILFSLMMNASTSLKGAVSFLANFAAVYLAILFVEKPDAFKTYARTYAAGLTVSSLIAMFGSFIPTIRQYLDSYFTGYTVHTAGHLYNRFSGLDIDPNYYAIQVLIGLSCLVMIIMARKGKAIDYVLGMALIVFGLLSLSKMFLLSLGLLLSFVFLFLFKNDLKQLGKILVLLTALFCIGWVYAKDYFYEAFLFRFLSQGTDASSLTTGRSTIWFHYLYGITENTKWMMFGNGVTGEYLNDEISHNMYLIAWYYLGLVGILIALQLFFQMNTVLRSNLKRQTSLSFFHYSSISLILLLVANFALDSFIMHYFGVHLFLVLVGINSLAKSSEFEKKSRLMMQSNE</sequence>
<dbReference type="EMBL" id="FOQE01000002">
    <property type="protein sequence ID" value="SFH54145.1"/>
    <property type="molecule type" value="Genomic_DNA"/>
</dbReference>
<dbReference type="OrthoDB" id="2803905at2"/>
<feature type="transmembrane region" description="Helical" evidence="1">
    <location>
        <begin position="235"/>
        <end position="250"/>
    </location>
</feature>
<feature type="transmembrane region" description="Helical" evidence="1">
    <location>
        <begin position="102"/>
        <end position="121"/>
    </location>
</feature>
<dbReference type="AlphaFoldDB" id="A0A1I3AVN5"/>